<evidence type="ECO:0000256" key="11">
    <source>
        <dbReference type="ARBA" id="ARBA00023239"/>
    </source>
</evidence>
<dbReference type="EMBL" id="BMPT01000012">
    <property type="protein sequence ID" value="GGM32545.1"/>
    <property type="molecule type" value="Genomic_DNA"/>
</dbReference>
<comment type="subcellular location">
    <subcellularLocation>
        <location evidence="2">Golgi apparatus membrane</location>
        <topology evidence="2">Single-pass type II membrane protein</topology>
    </subcellularLocation>
    <subcellularLocation>
        <location evidence="12">Golgi apparatus</location>
        <location evidence="12">Golgi stack membrane</location>
    </subcellularLocation>
</comment>
<organism evidence="14 15">
    <name type="scientific">Promicromonospora citrea</name>
    <dbReference type="NCBI Taxonomy" id="43677"/>
    <lineage>
        <taxon>Bacteria</taxon>
        <taxon>Bacillati</taxon>
        <taxon>Actinomycetota</taxon>
        <taxon>Actinomycetes</taxon>
        <taxon>Micrococcales</taxon>
        <taxon>Promicromonosporaceae</taxon>
        <taxon>Promicromonospora</taxon>
    </lineage>
</organism>
<protein>
    <submittedName>
        <fullName evidence="14">Epimerase</fullName>
    </submittedName>
</protein>
<dbReference type="GO" id="GO:0070403">
    <property type="term" value="F:NAD+ binding"/>
    <property type="evidence" value="ECO:0007669"/>
    <property type="project" value="InterPro"/>
</dbReference>
<dbReference type="RefSeq" id="WP_212760255.1">
    <property type="nucleotide sequence ID" value="NZ_BMPT01000012.1"/>
</dbReference>
<dbReference type="PANTHER" id="PTHR43078">
    <property type="entry name" value="UDP-GLUCURONIC ACID DECARBOXYLASE-RELATED"/>
    <property type="match status" value="1"/>
</dbReference>
<reference evidence="14" key="1">
    <citation type="journal article" date="2014" name="Int. J. Syst. Evol. Microbiol.">
        <title>Complete genome sequence of Corynebacterium casei LMG S-19264T (=DSM 44701T), isolated from a smear-ripened cheese.</title>
        <authorList>
            <consortium name="US DOE Joint Genome Institute (JGI-PGF)"/>
            <person name="Walter F."/>
            <person name="Albersmeier A."/>
            <person name="Kalinowski J."/>
            <person name="Ruckert C."/>
        </authorList>
    </citation>
    <scope>NUCLEOTIDE SEQUENCE</scope>
    <source>
        <strain evidence="14">JCM 3051</strain>
    </source>
</reference>
<evidence type="ECO:0000256" key="6">
    <source>
        <dbReference type="ARBA" id="ARBA00022989"/>
    </source>
</evidence>
<keyword evidence="11" id="KW-0456">Lyase</keyword>
<keyword evidence="15" id="KW-1185">Reference proteome</keyword>
<name>A0A8H9GK35_9MICO</name>
<dbReference type="SUPFAM" id="SSF51735">
    <property type="entry name" value="NAD(P)-binding Rossmann-fold domains"/>
    <property type="match status" value="1"/>
</dbReference>
<dbReference type="FunFam" id="3.40.50.720:FF:000065">
    <property type="entry name" value="UDP-glucuronic acid decarboxylase 1"/>
    <property type="match status" value="1"/>
</dbReference>
<proteinExistence type="predicted"/>
<evidence type="ECO:0000256" key="7">
    <source>
        <dbReference type="ARBA" id="ARBA00023027"/>
    </source>
</evidence>
<accession>A0A8H9GK35</accession>
<evidence type="ECO:0000256" key="8">
    <source>
        <dbReference type="ARBA" id="ARBA00023034"/>
    </source>
</evidence>
<gene>
    <name evidence="14" type="ORF">GCM10010102_30010</name>
</gene>
<dbReference type="GO" id="GO:0042732">
    <property type="term" value="P:D-xylose metabolic process"/>
    <property type="evidence" value="ECO:0007669"/>
    <property type="project" value="InterPro"/>
</dbReference>
<keyword evidence="6" id="KW-1133">Transmembrane helix</keyword>
<evidence type="ECO:0000256" key="5">
    <source>
        <dbReference type="ARBA" id="ARBA00022968"/>
    </source>
</evidence>
<keyword evidence="8" id="KW-0333">Golgi apparatus</keyword>
<dbReference type="GO" id="GO:0005737">
    <property type="term" value="C:cytoplasm"/>
    <property type="evidence" value="ECO:0007669"/>
    <property type="project" value="TreeGrafter"/>
</dbReference>
<comment type="cofactor">
    <cofactor evidence="1">
        <name>NAD(+)</name>
        <dbReference type="ChEBI" id="CHEBI:57540"/>
    </cofactor>
</comment>
<keyword evidence="7" id="KW-0520">NAD</keyword>
<evidence type="ECO:0000256" key="9">
    <source>
        <dbReference type="ARBA" id="ARBA00023136"/>
    </source>
</evidence>
<dbReference type="Gene3D" id="3.40.50.720">
    <property type="entry name" value="NAD(P)-binding Rossmann-like Domain"/>
    <property type="match status" value="1"/>
</dbReference>
<dbReference type="PANTHER" id="PTHR43078:SF6">
    <property type="entry name" value="UDP-GLUCURONIC ACID DECARBOXYLASE 1"/>
    <property type="match status" value="1"/>
</dbReference>
<reference evidence="14" key="2">
    <citation type="submission" date="2020-09" db="EMBL/GenBank/DDBJ databases">
        <authorList>
            <person name="Sun Q."/>
            <person name="Ohkuma M."/>
        </authorList>
    </citation>
    <scope>NUCLEOTIDE SEQUENCE</scope>
    <source>
        <strain evidence="14">JCM 3051</strain>
    </source>
</reference>
<dbReference type="Proteomes" id="UP000655589">
    <property type="component" value="Unassembled WGS sequence"/>
</dbReference>
<dbReference type="Pfam" id="PF01370">
    <property type="entry name" value="Epimerase"/>
    <property type="match status" value="1"/>
</dbReference>
<keyword evidence="10" id="KW-0325">Glycoprotein</keyword>
<dbReference type="InterPro" id="IPR036291">
    <property type="entry name" value="NAD(P)-bd_dom_sf"/>
</dbReference>
<keyword evidence="5" id="KW-0735">Signal-anchor</keyword>
<evidence type="ECO:0000256" key="1">
    <source>
        <dbReference type="ARBA" id="ARBA00001911"/>
    </source>
</evidence>
<keyword evidence="4" id="KW-0210">Decarboxylase</keyword>
<feature type="domain" description="NAD-dependent epimerase/dehydratase" evidence="13">
    <location>
        <begin position="6"/>
        <end position="247"/>
    </location>
</feature>
<evidence type="ECO:0000256" key="2">
    <source>
        <dbReference type="ARBA" id="ARBA00004323"/>
    </source>
</evidence>
<evidence type="ECO:0000256" key="12">
    <source>
        <dbReference type="ARBA" id="ARBA00037859"/>
    </source>
</evidence>
<evidence type="ECO:0000256" key="4">
    <source>
        <dbReference type="ARBA" id="ARBA00022793"/>
    </source>
</evidence>
<comment type="caution">
    <text evidence="14">The sequence shown here is derived from an EMBL/GenBank/DDBJ whole genome shotgun (WGS) entry which is preliminary data.</text>
</comment>
<dbReference type="InterPro" id="IPR001509">
    <property type="entry name" value="Epimerase_deHydtase"/>
</dbReference>
<evidence type="ECO:0000259" key="13">
    <source>
        <dbReference type="Pfam" id="PF01370"/>
    </source>
</evidence>
<sequence>MPRRTLVTGGAGFVGSRLCEALLEAGDEVVCVDSLITGRTANLARVLPHPRLRFETWDVAEGLTTGPVAAATRARVDLVLHLASPASPVDYHEHPLETLDAGSRGTRAALELAHAHGARLVFASTSEVYGDPQVHPQTEDYWGNVSSVGPRSVYDEAKRFGEALTASYRRSLGTDTGIVRIFNTYGPRMREHDGRVVPTFVRQALAGEPLTVAGDGSQTRSLCYVDDLVAALLAFADSGHPGPMNLGNPRELTVRRIAEDVLAATGSRSPIEHVERPVHDPGLRCPDITLARTELGWEPLVPWEQGLERTVSWFRSLSGRAA</sequence>
<keyword evidence="3" id="KW-0812">Transmembrane</keyword>
<evidence type="ECO:0000256" key="3">
    <source>
        <dbReference type="ARBA" id="ARBA00022692"/>
    </source>
</evidence>
<evidence type="ECO:0000313" key="14">
    <source>
        <dbReference type="EMBL" id="GGM32545.1"/>
    </source>
</evidence>
<dbReference type="InterPro" id="IPR044516">
    <property type="entry name" value="UXS-like"/>
</dbReference>
<evidence type="ECO:0000313" key="15">
    <source>
        <dbReference type="Proteomes" id="UP000655589"/>
    </source>
</evidence>
<keyword evidence="9" id="KW-0472">Membrane</keyword>
<evidence type="ECO:0000256" key="10">
    <source>
        <dbReference type="ARBA" id="ARBA00023180"/>
    </source>
</evidence>
<dbReference type="AlphaFoldDB" id="A0A8H9GK35"/>
<dbReference type="GO" id="GO:0048040">
    <property type="term" value="F:UDP-glucuronate decarboxylase activity"/>
    <property type="evidence" value="ECO:0007669"/>
    <property type="project" value="TreeGrafter"/>
</dbReference>